<proteinExistence type="inferred from homology"/>
<dbReference type="InterPro" id="IPR028909">
    <property type="entry name" value="bL21-like"/>
</dbReference>
<dbReference type="GO" id="GO:0006412">
    <property type="term" value="P:translation"/>
    <property type="evidence" value="ECO:0007669"/>
    <property type="project" value="UniProtKB-UniRule"/>
</dbReference>
<sequence>MYAVVKIGGNQYKVTPKDTLQVDHLAGNVGDTVKFPALLVADGDRVEVGKEAFTTEVVMKILSHLRGEKIDVHRFRAKSRTRRHVGFRASLTNLEVQSIGQPQAKPKKAKAVSSKTSHP</sequence>
<evidence type="ECO:0000256" key="2">
    <source>
        <dbReference type="ARBA" id="ARBA00022980"/>
    </source>
</evidence>
<dbReference type="InterPro" id="IPR001787">
    <property type="entry name" value="Ribosomal_bL21"/>
</dbReference>
<keyword evidence="4 5" id="KW-0699">rRNA-binding</keyword>
<keyword evidence="4 5" id="KW-0694">RNA-binding</keyword>
<dbReference type="PANTHER" id="PTHR21349:SF0">
    <property type="entry name" value="LARGE RIBOSOMAL SUBUNIT PROTEIN BL21M"/>
    <property type="match status" value="1"/>
</dbReference>
<dbReference type="GO" id="GO:0005737">
    <property type="term" value="C:cytoplasm"/>
    <property type="evidence" value="ECO:0007669"/>
    <property type="project" value="UniProtKB-ARBA"/>
</dbReference>
<dbReference type="EMBL" id="LCFD01000002">
    <property type="protein sequence ID" value="KKS87543.1"/>
    <property type="molecule type" value="Genomic_DNA"/>
</dbReference>
<dbReference type="PANTHER" id="PTHR21349">
    <property type="entry name" value="50S RIBOSOMAL PROTEIN L21"/>
    <property type="match status" value="1"/>
</dbReference>
<dbReference type="InterPro" id="IPR036164">
    <property type="entry name" value="bL21-like_sf"/>
</dbReference>
<evidence type="ECO:0000256" key="1">
    <source>
        <dbReference type="ARBA" id="ARBA00008563"/>
    </source>
</evidence>
<dbReference type="HAMAP" id="MF_01363">
    <property type="entry name" value="Ribosomal_bL21"/>
    <property type="match status" value="1"/>
</dbReference>
<keyword evidence="3 4" id="KW-0687">Ribonucleoprotein</keyword>
<dbReference type="AlphaFoldDB" id="A0A0G1FKV2"/>
<dbReference type="GO" id="GO:0005840">
    <property type="term" value="C:ribosome"/>
    <property type="evidence" value="ECO:0007669"/>
    <property type="project" value="UniProtKB-KW"/>
</dbReference>
<accession>A0A0G1FKV2</accession>
<dbReference type="GO" id="GO:1990904">
    <property type="term" value="C:ribonucleoprotein complex"/>
    <property type="evidence" value="ECO:0007669"/>
    <property type="project" value="UniProtKB-KW"/>
</dbReference>
<dbReference type="Pfam" id="PF00829">
    <property type="entry name" value="Ribosomal_L21p"/>
    <property type="match status" value="1"/>
</dbReference>
<feature type="region of interest" description="Disordered" evidence="6">
    <location>
        <begin position="98"/>
        <end position="119"/>
    </location>
</feature>
<comment type="function">
    <text evidence="4 5">This protein binds to 23S rRNA in the presence of protein L20.</text>
</comment>
<evidence type="ECO:0000313" key="7">
    <source>
        <dbReference type="EMBL" id="KKS87543.1"/>
    </source>
</evidence>
<dbReference type="NCBIfam" id="TIGR00061">
    <property type="entry name" value="L21"/>
    <property type="match status" value="1"/>
</dbReference>
<name>A0A0G1FKV2_9BACT</name>
<comment type="subunit">
    <text evidence="4">Part of the 50S ribosomal subunit. Contacts protein L20.</text>
</comment>
<dbReference type="GO" id="GO:0019843">
    <property type="term" value="F:rRNA binding"/>
    <property type="evidence" value="ECO:0007669"/>
    <property type="project" value="UniProtKB-UniRule"/>
</dbReference>
<reference evidence="7 8" key="1">
    <citation type="journal article" date="2015" name="Nature">
        <title>rRNA introns, odd ribosomes, and small enigmatic genomes across a large radiation of phyla.</title>
        <authorList>
            <person name="Brown C.T."/>
            <person name="Hug L.A."/>
            <person name="Thomas B.C."/>
            <person name="Sharon I."/>
            <person name="Castelle C.J."/>
            <person name="Singh A."/>
            <person name="Wilkins M.J."/>
            <person name="Williams K.H."/>
            <person name="Banfield J.F."/>
        </authorList>
    </citation>
    <scope>NUCLEOTIDE SEQUENCE [LARGE SCALE GENOMIC DNA]</scope>
</reference>
<gene>
    <name evidence="4" type="primary">rplU</name>
    <name evidence="7" type="ORF">UV61_C0002G0264</name>
</gene>
<dbReference type="SUPFAM" id="SSF141091">
    <property type="entry name" value="L21p-like"/>
    <property type="match status" value="1"/>
</dbReference>
<keyword evidence="2 4" id="KW-0689">Ribosomal protein</keyword>
<evidence type="ECO:0000256" key="5">
    <source>
        <dbReference type="RuleBase" id="RU000562"/>
    </source>
</evidence>
<comment type="similarity">
    <text evidence="1 4 5">Belongs to the bacterial ribosomal protein bL21 family.</text>
</comment>
<dbReference type="STRING" id="1618446.UV61_C0002G0264"/>
<evidence type="ECO:0000313" key="8">
    <source>
        <dbReference type="Proteomes" id="UP000034050"/>
    </source>
</evidence>
<protein>
    <recommendedName>
        <fullName evidence="4">Large ribosomal subunit protein bL21</fullName>
    </recommendedName>
</protein>
<evidence type="ECO:0000256" key="3">
    <source>
        <dbReference type="ARBA" id="ARBA00023274"/>
    </source>
</evidence>
<comment type="caution">
    <text evidence="7">The sequence shown here is derived from an EMBL/GenBank/DDBJ whole genome shotgun (WGS) entry which is preliminary data.</text>
</comment>
<dbReference type="GO" id="GO:0003735">
    <property type="term" value="F:structural constituent of ribosome"/>
    <property type="evidence" value="ECO:0007669"/>
    <property type="project" value="InterPro"/>
</dbReference>
<evidence type="ECO:0000256" key="6">
    <source>
        <dbReference type="SAM" id="MobiDB-lite"/>
    </source>
</evidence>
<evidence type="ECO:0000256" key="4">
    <source>
        <dbReference type="HAMAP-Rule" id="MF_01363"/>
    </source>
</evidence>
<organism evidence="7 8">
    <name type="scientific">Candidatus Gottesmanbacteria bacterium GW2011_GWB1_43_11</name>
    <dbReference type="NCBI Taxonomy" id="1618446"/>
    <lineage>
        <taxon>Bacteria</taxon>
        <taxon>Candidatus Gottesmaniibacteriota</taxon>
    </lineage>
</organism>
<dbReference type="Proteomes" id="UP000034050">
    <property type="component" value="Unassembled WGS sequence"/>
</dbReference>